<feature type="transmembrane region" description="Helical" evidence="6">
    <location>
        <begin position="211"/>
        <end position="235"/>
    </location>
</feature>
<dbReference type="SUPFAM" id="SSF55874">
    <property type="entry name" value="ATPase domain of HSP90 chaperone/DNA topoisomerase II/histidine kinase"/>
    <property type="match status" value="1"/>
</dbReference>
<accession>A0ABS3P2T2</accession>
<dbReference type="InterPro" id="IPR050482">
    <property type="entry name" value="Sensor_HK_TwoCompSys"/>
</dbReference>
<keyword evidence="6" id="KW-0472">Membrane</keyword>
<comment type="caution">
    <text evidence="8">The sequence shown here is derived from an EMBL/GenBank/DDBJ whole genome shotgun (WGS) entry which is preliminary data.</text>
</comment>
<dbReference type="Proteomes" id="UP000677611">
    <property type="component" value="Unassembled WGS sequence"/>
</dbReference>
<dbReference type="EMBL" id="JAGDQJ010000026">
    <property type="protein sequence ID" value="MBO1627506.1"/>
    <property type="molecule type" value="Genomic_DNA"/>
</dbReference>
<keyword evidence="3" id="KW-0418">Kinase</keyword>
<feature type="transmembrane region" description="Helical" evidence="6">
    <location>
        <begin position="12"/>
        <end position="32"/>
    </location>
</feature>
<sequence>MKKYYEQKQIFILMNQLCMIIFLCYEFLQGKIAGTAKLLPLTFITIMVIYGAYISFVNIKENNTLSKFSKLLLFAAWQFLLTLNGSQISYTVSILFSVVILYKTVQFLLLFFFQDSIYAYKKETDWILKITYVLTLVAKLINDKIFAVLFSCQWIFSFICIIFLFLKHRKRIKFIFTSEKKHLLKSVTILIALFIVYAVLFAGSPEYLSNLGWYIVILLPLFSIHAIAFKSHIFLKQYFLLKEGKMVFMFLCCIVFISSLGLLFRFNMITYFIIIHTIFWFVLLYFILLFQDIKNTILKVDTEEPKALPESSYVHNLLQIAKEEKLKSEFSNYLHDEILQDILAVKNMMNKSNKEEIHKMIVKTLDNLNQSIRVQMQEYQPTLLKTLTLKKNYSNLLEVIQQKYGMKNIDISFNCNDNLFLVEPYNLVIYRILKELVTNAFKHSKCSKLVLSLVQENNKIELIVKDNGIGMGNEKHIPNEHRGLNSIKEQLFLLNGNMTISECKPSGLCIIIFIPMKGDDSYQYFINR</sequence>
<protein>
    <submittedName>
        <fullName evidence="8">ATP-binding protein</fullName>
    </submittedName>
</protein>
<proteinExistence type="predicted"/>
<organism evidence="8 9">
    <name type="scientific">Bacillus arachidis</name>
    <dbReference type="NCBI Taxonomy" id="2819290"/>
    <lineage>
        <taxon>Bacteria</taxon>
        <taxon>Bacillati</taxon>
        <taxon>Bacillota</taxon>
        <taxon>Bacilli</taxon>
        <taxon>Bacillales</taxon>
        <taxon>Bacillaceae</taxon>
        <taxon>Bacillus</taxon>
    </lineage>
</organism>
<evidence type="ECO:0000256" key="2">
    <source>
        <dbReference type="ARBA" id="ARBA00022741"/>
    </source>
</evidence>
<dbReference type="PANTHER" id="PTHR24421">
    <property type="entry name" value="NITRATE/NITRITE SENSOR PROTEIN NARX-RELATED"/>
    <property type="match status" value="1"/>
</dbReference>
<reference evidence="8 9" key="1">
    <citation type="submission" date="2021-03" db="EMBL/GenBank/DDBJ databases">
        <title>Identification of novel Bacillus strains.</title>
        <authorList>
            <person name="Xiao Z."/>
            <person name="Li Y."/>
            <person name="Shen J."/>
        </authorList>
    </citation>
    <scope>NUCLEOTIDE SEQUENCE [LARGE SCALE GENOMIC DNA]</scope>
    <source>
        <strain evidence="8 9">SY8</strain>
    </source>
</reference>
<keyword evidence="5" id="KW-0902">Two-component regulatory system</keyword>
<dbReference type="PANTHER" id="PTHR24421:SF60">
    <property type="entry name" value="SENSOR HISTIDINE KINASE COMP"/>
    <property type="match status" value="1"/>
</dbReference>
<feature type="transmembrane region" description="Helical" evidence="6">
    <location>
        <begin position="147"/>
        <end position="166"/>
    </location>
</feature>
<evidence type="ECO:0000313" key="8">
    <source>
        <dbReference type="EMBL" id="MBO1627506.1"/>
    </source>
</evidence>
<dbReference type="GO" id="GO:0005524">
    <property type="term" value="F:ATP binding"/>
    <property type="evidence" value="ECO:0007669"/>
    <property type="project" value="UniProtKB-KW"/>
</dbReference>
<dbReference type="CDD" id="cd16917">
    <property type="entry name" value="HATPase_UhpB-NarQ-NarX-like"/>
    <property type="match status" value="1"/>
</dbReference>
<evidence type="ECO:0000259" key="7">
    <source>
        <dbReference type="PROSITE" id="PS50109"/>
    </source>
</evidence>
<dbReference type="InterPro" id="IPR005467">
    <property type="entry name" value="His_kinase_dom"/>
</dbReference>
<feature type="transmembrane region" description="Helical" evidence="6">
    <location>
        <begin position="247"/>
        <end position="264"/>
    </location>
</feature>
<evidence type="ECO:0000256" key="1">
    <source>
        <dbReference type="ARBA" id="ARBA00022679"/>
    </source>
</evidence>
<name>A0ABS3P2T2_9BACI</name>
<dbReference type="Gene3D" id="3.30.565.10">
    <property type="entry name" value="Histidine kinase-like ATPase, C-terminal domain"/>
    <property type="match status" value="1"/>
</dbReference>
<evidence type="ECO:0000313" key="9">
    <source>
        <dbReference type="Proteomes" id="UP000677611"/>
    </source>
</evidence>
<dbReference type="InterPro" id="IPR036890">
    <property type="entry name" value="HATPase_C_sf"/>
</dbReference>
<keyword evidence="1" id="KW-0808">Transferase</keyword>
<evidence type="ECO:0000256" key="3">
    <source>
        <dbReference type="ARBA" id="ARBA00022777"/>
    </source>
</evidence>
<feature type="transmembrane region" description="Helical" evidence="6">
    <location>
        <begin position="270"/>
        <end position="290"/>
    </location>
</feature>
<dbReference type="RefSeq" id="WP_208018821.1">
    <property type="nucleotide sequence ID" value="NZ_JAGDQJ010000026.1"/>
</dbReference>
<dbReference type="PROSITE" id="PS50109">
    <property type="entry name" value="HIS_KIN"/>
    <property type="match status" value="1"/>
</dbReference>
<keyword evidence="9" id="KW-1185">Reference proteome</keyword>
<evidence type="ECO:0000256" key="5">
    <source>
        <dbReference type="ARBA" id="ARBA00023012"/>
    </source>
</evidence>
<feature type="transmembrane region" description="Helical" evidence="6">
    <location>
        <begin position="38"/>
        <end position="59"/>
    </location>
</feature>
<keyword evidence="6" id="KW-1133">Transmembrane helix</keyword>
<evidence type="ECO:0000256" key="6">
    <source>
        <dbReference type="SAM" id="Phobius"/>
    </source>
</evidence>
<gene>
    <name evidence="8" type="ORF">J4P90_20210</name>
</gene>
<feature type="domain" description="Histidine kinase" evidence="7">
    <location>
        <begin position="333"/>
        <end position="518"/>
    </location>
</feature>
<keyword evidence="4 8" id="KW-0067">ATP-binding</keyword>
<dbReference type="InterPro" id="IPR003594">
    <property type="entry name" value="HATPase_dom"/>
</dbReference>
<evidence type="ECO:0000256" key="4">
    <source>
        <dbReference type="ARBA" id="ARBA00022840"/>
    </source>
</evidence>
<keyword evidence="2" id="KW-0547">Nucleotide-binding</keyword>
<keyword evidence="6" id="KW-0812">Transmembrane</keyword>
<feature type="transmembrane region" description="Helical" evidence="6">
    <location>
        <begin position="187"/>
        <end position="205"/>
    </location>
</feature>
<dbReference type="Pfam" id="PF02518">
    <property type="entry name" value="HATPase_c"/>
    <property type="match status" value="1"/>
</dbReference>